<accession>A0ABW2S8B9</accession>
<evidence type="ECO:0000313" key="7">
    <source>
        <dbReference type="Proteomes" id="UP001596457"/>
    </source>
</evidence>
<keyword evidence="7" id="KW-1185">Reference proteome</keyword>
<dbReference type="Pfam" id="PF17932">
    <property type="entry name" value="TetR_C_24"/>
    <property type="match status" value="1"/>
</dbReference>
<reference evidence="7" key="1">
    <citation type="journal article" date="2019" name="Int. J. Syst. Evol. Microbiol.">
        <title>The Global Catalogue of Microorganisms (GCM) 10K type strain sequencing project: providing services to taxonomists for standard genome sequencing and annotation.</title>
        <authorList>
            <consortium name="The Broad Institute Genomics Platform"/>
            <consortium name="The Broad Institute Genome Sequencing Center for Infectious Disease"/>
            <person name="Wu L."/>
            <person name="Ma J."/>
        </authorList>
    </citation>
    <scope>NUCLEOTIDE SEQUENCE [LARGE SCALE GENOMIC DNA]</scope>
    <source>
        <strain evidence="7">CCUG 53903</strain>
    </source>
</reference>
<keyword evidence="2 3" id="KW-0238">DNA-binding</keyword>
<dbReference type="EMBL" id="JBHTBZ010000010">
    <property type="protein sequence ID" value="MFC7459556.1"/>
    <property type="molecule type" value="Genomic_DNA"/>
</dbReference>
<dbReference type="InterPro" id="IPR050109">
    <property type="entry name" value="HTH-type_TetR-like_transc_reg"/>
</dbReference>
<dbReference type="InterPro" id="IPR000637">
    <property type="entry name" value="HMGI/Y_DNA-bd_CS"/>
</dbReference>
<dbReference type="PRINTS" id="PR00455">
    <property type="entry name" value="HTHTETR"/>
</dbReference>
<dbReference type="Pfam" id="PF00440">
    <property type="entry name" value="TetR_N"/>
    <property type="match status" value="1"/>
</dbReference>
<feature type="region of interest" description="Disordered" evidence="4">
    <location>
        <begin position="1"/>
        <end position="32"/>
    </location>
</feature>
<dbReference type="SUPFAM" id="SSF48498">
    <property type="entry name" value="Tetracyclin repressor-like, C-terminal domain"/>
    <property type="match status" value="1"/>
</dbReference>
<dbReference type="InterPro" id="IPR001647">
    <property type="entry name" value="HTH_TetR"/>
</dbReference>
<dbReference type="PANTHER" id="PTHR30055:SF183">
    <property type="entry name" value="NUCLEOID OCCLUSION FACTOR SLMA"/>
    <property type="match status" value="1"/>
</dbReference>
<proteinExistence type="predicted"/>
<feature type="domain" description="HTH tetR-type" evidence="5">
    <location>
        <begin position="30"/>
        <end position="90"/>
    </location>
</feature>
<dbReference type="InterPro" id="IPR036271">
    <property type="entry name" value="Tet_transcr_reg_TetR-rel_C_sf"/>
</dbReference>
<evidence type="ECO:0000256" key="2">
    <source>
        <dbReference type="ARBA" id="ARBA00023125"/>
    </source>
</evidence>
<evidence type="ECO:0000256" key="4">
    <source>
        <dbReference type="SAM" id="MobiDB-lite"/>
    </source>
</evidence>
<dbReference type="InterPro" id="IPR041490">
    <property type="entry name" value="KstR2_TetR_C"/>
</dbReference>
<dbReference type="PROSITE" id="PS00354">
    <property type="entry name" value="HMGI_Y"/>
    <property type="match status" value="1"/>
</dbReference>
<feature type="DNA-binding region" description="H-T-H motif" evidence="3">
    <location>
        <begin position="53"/>
        <end position="72"/>
    </location>
</feature>
<evidence type="ECO:0000259" key="5">
    <source>
        <dbReference type="PROSITE" id="PS50977"/>
    </source>
</evidence>
<evidence type="ECO:0000256" key="1">
    <source>
        <dbReference type="ARBA" id="ARBA00023054"/>
    </source>
</evidence>
<dbReference type="Proteomes" id="UP001596457">
    <property type="component" value="Unassembled WGS sequence"/>
</dbReference>
<dbReference type="Gene3D" id="1.10.357.10">
    <property type="entry name" value="Tetracycline Repressor, domain 2"/>
    <property type="match status" value="1"/>
</dbReference>
<sequence>MTASVPSSTPPAERRPRGRPRKSPEARDDGNRRQELIRAAAHLFRQQGFAATSTRDIAAACGMRSGSPFYHFDSKEALLEAVMAEGMRFAIARQAEVLAGAGAPGQPLVPRFRAMVRSHLDVLLGPDSDFIPVMLYEWRSLTPAQREAVVDLKNTYEAPWSALLAELHAAGLLRGDPALARLLMFGALNWTAQWFEAGRRASLDDVADAALQLFLKEPA</sequence>
<evidence type="ECO:0000256" key="3">
    <source>
        <dbReference type="PROSITE-ProRule" id="PRU00335"/>
    </source>
</evidence>
<dbReference type="SUPFAM" id="SSF46689">
    <property type="entry name" value="Homeodomain-like"/>
    <property type="match status" value="1"/>
</dbReference>
<dbReference type="PANTHER" id="PTHR30055">
    <property type="entry name" value="HTH-TYPE TRANSCRIPTIONAL REGULATOR RUTR"/>
    <property type="match status" value="1"/>
</dbReference>
<keyword evidence="1" id="KW-0175">Coiled coil</keyword>
<dbReference type="PROSITE" id="PS50977">
    <property type="entry name" value="HTH_TETR_2"/>
    <property type="match status" value="1"/>
</dbReference>
<dbReference type="RefSeq" id="WP_382198802.1">
    <property type="nucleotide sequence ID" value="NZ_JBHTBZ010000010.1"/>
</dbReference>
<feature type="compositionally biased region" description="Basic and acidic residues" evidence="4">
    <location>
        <begin position="22"/>
        <end position="32"/>
    </location>
</feature>
<comment type="caution">
    <text evidence="6">The sequence shown here is derived from an EMBL/GenBank/DDBJ whole genome shotgun (WGS) entry which is preliminary data.</text>
</comment>
<name>A0ABW2S8B9_9BURK</name>
<evidence type="ECO:0000313" key="6">
    <source>
        <dbReference type="EMBL" id="MFC7459556.1"/>
    </source>
</evidence>
<gene>
    <name evidence="6" type="ORF">ACFQU0_03835</name>
</gene>
<organism evidence="6 7">
    <name type="scientific">Hydrogenophaga defluvii</name>
    <dbReference type="NCBI Taxonomy" id="249410"/>
    <lineage>
        <taxon>Bacteria</taxon>
        <taxon>Pseudomonadati</taxon>
        <taxon>Pseudomonadota</taxon>
        <taxon>Betaproteobacteria</taxon>
        <taxon>Burkholderiales</taxon>
        <taxon>Comamonadaceae</taxon>
        <taxon>Hydrogenophaga</taxon>
    </lineage>
</organism>
<dbReference type="InterPro" id="IPR009057">
    <property type="entry name" value="Homeodomain-like_sf"/>
</dbReference>
<protein>
    <submittedName>
        <fullName evidence="6">TetR/AcrR family transcriptional regulator</fullName>
    </submittedName>
</protein>